<name>A0A916SET3_9BURK</name>
<protein>
    <submittedName>
        <fullName evidence="2">Uncharacterized protein</fullName>
    </submittedName>
</protein>
<feature type="transmembrane region" description="Helical" evidence="1">
    <location>
        <begin position="116"/>
        <end position="134"/>
    </location>
</feature>
<feature type="transmembrane region" description="Helical" evidence="1">
    <location>
        <begin position="7"/>
        <end position="25"/>
    </location>
</feature>
<dbReference type="Proteomes" id="UP000620596">
    <property type="component" value="Unassembled WGS sequence"/>
</dbReference>
<keyword evidence="1" id="KW-0812">Transmembrane</keyword>
<accession>A0A916SET3</accession>
<reference evidence="2" key="1">
    <citation type="journal article" date="2014" name="Int. J. Syst. Evol. Microbiol.">
        <title>Complete genome sequence of Corynebacterium casei LMG S-19264T (=DSM 44701T), isolated from a smear-ripened cheese.</title>
        <authorList>
            <consortium name="US DOE Joint Genome Institute (JGI-PGF)"/>
            <person name="Walter F."/>
            <person name="Albersmeier A."/>
            <person name="Kalinowski J."/>
            <person name="Ruckert C."/>
        </authorList>
    </citation>
    <scope>NUCLEOTIDE SEQUENCE</scope>
    <source>
        <strain evidence="2">CGMCC 1.15322</strain>
    </source>
</reference>
<keyword evidence="1" id="KW-0472">Membrane</keyword>
<feature type="transmembrane region" description="Helical" evidence="1">
    <location>
        <begin position="57"/>
        <end position="82"/>
    </location>
</feature>
<comment type="caution">
    <text evidence="2">The sequence shown here is derived from an EMBL/GenBank/DDBJ whole genome shotgun (WGS) entry which is preliminary data.</text>
</comment>
<reference evidence="2" key="2">
    <citation type="submission" date="2020-09" db="EMBL/GenBank/DDBJ databases">
        <authorList>
            <person name="Sun Q."/>
            <person name="Zhou Y."/>
        </authorList>
    </citation>
    <scope>NUCLEOTIDE SEQUENCE</scope>
    <source>
        <strain evidence="2">CGMCC 1.15322</strain>
    </source>
</reference>
<evidence type="ECO:0000256" key="1">
    <source>
        <dbReference type="SAM" id="Phobius"/>
    </source>
</evidence>
<keyword evidence="1" id="KW-1133">Transmembrane helix</keyword>
<organism evidence="2 3">
    <name type="scientific">Polaromonas eurypsychrophila</name>
    <dbReference type="NCBI Taxonomy" id="1614635"/>
    <lineage>
        <taxon>Bacteria</taxon>
        <taxon>Pseudomonadati</taxon>
        <taxon>Pseudomonadota</taxon>
        <taxon>Betaproteobacteria</taxon>
        <taxon>Burkholderiales</taxon>
        <taxon>Comamonadaceae</taxon>
        <taxon>Polaromonas</taxon>
    </lineage>
</organism>
<dbReference type="EMBL" id="BMIG01000005">
    <property type="protein sequence ID" value="GGA96521.1"/>
    <property type="molecule type" value="Genomic_DNA"/>
</dbReference>
<gene>
    <name evidence="2" type="ORF">GCM10011496_16970</name>
</gene>
<feature type="transmembrane region" description="Helical" evidence="1">
    <location>
        <begin position="89"/>
        <end position="110"/>
    </location>
</feature>
<keyword evidence="3" id="KW-1185">Reference proteome</keyword>
<evidence type="ECO:0000313" key="2">
    <source>
        <dbReference type="EMBL" id="GGA96521.1"/>
    </source>
</evidence>
<evidence type="ECO:0000313" key="3">
    <source>
        <dbReference type="Proteomes" id="UP000620596"/>
    </source>
</evidence>
<dbReference type="AlphaFoldDB" id="A0A916SET3"/>
<proteinExistence type="predicted"/>
<sequence>MQLSGKVFAACGLWLAALGVYFLLLRPALLPEDPRFMGASIETIRVAAPGLERWLNLVFNVMSGFMIAAGSLTTLVACRYLAIRARGTLTAMVVAGTASVALMSATNFMLHSDFRWLLLMPALLWLIGVVCFLWEGDPEPTMGVN</sequence>